<keyword evidence="5" id="KW-1185">Reference proteome</keyword>
<evidence type="ECO:0000256" key="3">
    <source>
        <dbReference type="SAM" id="MobiDB-lite"/>
    </source>
</evidence>
<feature type="compositionally biased region" description="Polar residues" evidence="3">
    <location>
        <begin position="548"/>
        <end position="563"/>
    </location>
</feature>
<feature type="region of interest" description="Disordered" evidence="3">
    <location>
        <begin position="427"/>
        <end position="456"/>
    </location>
</feature>
<dbReference type="AlphaFoldDB" id="A0A1D8KAT0"/>
<proteinExistence type="inferred from homology"/>
<feature type="region of interest" description="Disordered" evidence="3">
    <location>
        <begin position="547"/>
        <end position="568"/>
    </location>
</feature>
<dbReference type="KEGG" id="aaeo:BJI67_14305"/>
<feature type="region of interest" description="Disordered" evidence="3">
    <location>
        <begin position="485"/>
        <end position="514"/>
    </location>
</feature>
<comment type="similarity">
    <text evidence="2">Belongs to the CsoS2 family.</text>
</comment>
<dbReference type="EMBL" id="CP017448">
    <property type="protein sequence ID" value="AOV18078.1"/>
    <property type="molecule type" value="Genomic_DNA"/>
</dbReference>
<reference evidence="4 5" key="1">
    <citation type="submission" date="2016-09" db="EMBL/GenBank/DDBJ databases">
        <title>Acidihalobacter prosperus V6 (DSM14174).</title>
        <authorList>
            <person name="Khaleque H.N."/>
            <person name="Ramsay J.P."/>
            <person name="Murphy R.J.T."/>
            <person name="Kaksonen A.H."/>
            <person name="Boxall N.J."/>
            <person name="Watkin E.L.J."/>
        </authorList>
    </citation>
    <scope>NUCLEOTIDE SEQUENCE [LARGE SCALE GENOMIC DNA]</scope>
    <source>
        <strain evidence="4 5">V6</strain>
    </source>
</reference>
<feature type="region of interest" description="Disordered" evidence="3">
    <location>
        <begin position="837"/>
        <end position="892"/>
    </location>
</feature>
<feature type="region of interest" description="Disordered" evidence="3">
    <location>
        <begin position="1"/>
        <end position="145"/>
    </location>
</feature>
<feature type="compositionally biased region" description="Basic and acidic residues" evidence="3">
    <location>
        <begin position="79"/>
        <end position="94"/>
    </location>
</feature>
<sequence length="892" mass="92903">MTHNQPESHAEARLSGRELARQRRKAMASQGKTAVKPARQPASRVTPPPSAARTVAPASAVPGTATAAAESSGRVMARQRREAMSRSGKAELPKARAGSRPTRAARNTVAAPVRDAGCSCGCKTSSDDMPAKPAAQSSERRVAAAAGSAALTPKEISARLVKNHAHSSGRDVALARRKALAEEGKAGLRRATQATKIAKYLPEKDWRVAIAKGVNGRQVAMQRRKVRALTGRGEEQTSAEGRKTASRRSARALKAPQKVEQGHTLAGSGVTGTMVERIAQVTGNEAGSCRAVTGTEYIGLEQFDAFCKTRPEANPAKVTLSRTLHGRSVSGTDVSPDDDVTGNEYGACREVTGTQYLSADHFERFCPTRPKPPAAKVGATQTQKGKTMTGTMVNSESQVTGGEAGATRAITGTRYARNTAKAAPEKVAVSHTAGGSQVTGTSVGHSSRVTGDESGACRTVSGSEYLSAEQYAEFCASEAPRQPRKVSVMSTPNAQPVTGTSVGRDQKVTGSEPGSCRAITGTPYFNSQDFGDACAVEAPAKVGDGFTRTGTRVSGTEVHSNPKMTGDEEGRCALVTGTDYVGAQDLQSPCADSTPADLAVAKVASDRTWQGEVVTGSSVGRSRKMTGDEYGACAPISGTPYIGQGQYAQFCEPQNAEAQLARVPTHGIVSAADITGDRPGAGGSVMTGDERGACEPVTGTPYLGVDNMSAECAVGGAASGRFVGRKPVVETPRPPAPQDFSVASPARQALEQRSGMITGAQMNNDRITGSVSRAQGLITGTPEFRQRETVGLAAQAVQAQEEVRQRLTGEAGERSGRITGDAWSMQQRVTGTEGYFSAMRNPTMRGNPRGTGRNAQAYRDIERPEVPESPVTGSAGAAKRGAVVTVSGGARG</sequence>
<feature type="compositionally biased region" description="Polar residues" evidence="3">
    <location>
        <begin position="488"/>
        <end position="503"/>
    </location>
</feature>
<feature type="region of interest" description="Disordered" evidence="3">
    <location>
        <begin position="368"/>
        <end position="388"/>
    </location>
</feature>
<name>A0A1D8KAT0_9GAMM</name>
<dbReference type="InterPro" id="IPR020990">
    <property type="entry name" value="CSOS2/2B"/>
</dbReference>
<accession>A0A1D8KAT0</accession>
<evidence type="ECO:0000313" key="5">
    <source>
        <dbReference type="Proteomes" id="UP000095342"/>
    </source>
</evidence>
<feature type="compositionally biased region" description="Basic and acidic residues" evidence="3">
    <location>
        <begin position="1"/>
        <end position="21"/>
    </location>
</feature>
<dbReference type="GO" id="GO:0043886">
    <property type="term" value="F:structural constituent of carboxysome shell"/>
    <property type="evidence" value="ECO:0007669"/>
    <property type="project" value="InterPro"/>
</dbReference>
<feature type="region of interest" description="Disordered" evidence="3">
    <location>
        <begin position="227"/>
        <end position="265"/>
    </location>
</feature>
<evidence type="ECO:0008006" key="6">
    <source>
        <dbReference type="Google" id="ProtNLM"/>
    </source>
</evidence>
<dbReference type="Proteomes" id="UP000095342">
    <property type="component" value="Chromosome"/>
</dbReference>
<evidence type="ECO:0000313" key="4">
    <source>
        <dbReference type="EMBL" id="AOV18078.1"/>
    </source>
</evidence>
<keyword evidence="1" id="KW-0677">Repeat</keyword>
<evidence type="ECO:0000256" key="2">
    <source>
        <dbReference type="ARBA" id="ARBA00024044"/>
    </source>
</evidence>
<dbReference type="Pfam" id="PF12288">
    <property type="entry name" value="CsoS2_M"/>
    <property type="match status" value="1"/>
</dbReference>
<feature type="compositionally biased region" description="Basic and acidic residues" evidence="3">
    <location>
        <begin position="232"/>
        <end position="243"/>
    </location>
</feature>
<feature type="compositionally biased region" description="Polar residues" evidence="3">
    <location>
        <begin position="433"/>
        <end position="449"/>
    </location>
</feature>
<evidence type="ECO:0000256" key="1">
    <source>
        <dbReference type="ARBA" id="ARBA00022737"/>
    </source>
</evidence>
<dbReference type="RefSeq" id="WP_070073608.1">
    <property type="nucleotide sequence ID" value="NZ_CP017448.1"/>
</dbReference>
<feature type="compositionally biased region" description="Low complexity" evidence="3">
    <location>
        <begin position="54"/>
        <end position="69"/>
    </location>
</feature>
<organism evidence="4 5">
    <name type="scientific">Acidihalobacter aeolianus</name>
    <dbReference type="NCBI Taxonomy" id="2792603"/>
    <lineage>
        <taxon>Bacteria</taxon>
        <taxon>Pseudomonadati</taxon>
        <taxon>Pseudomonadota</taxon>
        <taxon>Gammaproteobacteria</taxon>
        <taxon>Chromatiales</taxon>
        <taxon>Ectothiorhodospiraceae</taxon>
        <taxon>Acidihalobacter</taxon>
    </lineage>
</organism>
<gene>
    <name evidence="4" type="ORF">BJI67_14305</name>
</gene>
<protein>
    <recommendedName>
        <fullName evidence="6">Carboxysome shell protein CsoS2</fullName>
    </recommendedName>
</protein>